<evidence type="ECO:0000256" key="2">
    <source>
        <dbReference type="SAM" id="Phobius"/>
    </source>
</evidence>
<dbReference type="RefSeq" id="XP_033458138.1">
    <property type="nucleotide sequence ID" value="XM_033600077.1"/>
</dbReference>
<keyword evidence="3" id="KW-1185">Reference proteome</keyword>
<gene>
    <name evidence="4" type="ORF">K489DRAFT_265366</name>
</gene>
<dbReference type="AlphaFoldDB" id="A0A6J3M2F7"/>
<dbReference type="Proteomes" id="UP000504637">
    <property type="component" value="Unplaced"/>
</dbReference>
<keyword evidence="2" id="KW-0812">Transmembrane</keyword>
<reference evidence="4" key="1">
    <citation type="submission" date="2020-01" db="EMBL/GenBank/DDBJ databases">
        <authorList>
            <consortium name="DOE Joint Genome Institute"/>
            <person name="Haridas S."/>
            <person name="Albert R."/>
            <person name="Binder M."/>
            <person name="Bloem J."/>
            <person name="Labutti K."/>
            <person name="Salamov A."/>
            <person name="Andreopoulos B."/>
            <person name="Baker S.E."/>
            <person name="Barry K."/>
            <person name="Bills G."/>
            <person name="Bluhm B.H."/>
            <person name="Cannon C."/>
            <person name="Castanera R."/>
            <person name="Culley D.E."/>
            <person name="Daum C."/>
            <person name="Ezra D."/>
            <person name="Gonzalez J.B."/>
            <person name="Henrissat B."/>
            <person name="Kuo A."/>
            <person name="Liang C."/>
            <person name="Lipzen A."/>
            <person name="Lutzoni F."/>
            <person name="Magnuson J."/>
            <person name="Mondo S."/>
            <person name="Nolan M."/>
            <person name="Ohm R."/>
            <person name="Pangilinan J."/>
            <person name="Park H.-J."/>
            <person name="Ramirez L."/>
            <person name="Alfaro M."/>
            <person name="Sun H."/>
            <person name="Tritt A."/>
            <person name="Yoshinaga Y."/>
            <person name="Zwiers L.-H."/>
            <person name="Turgeon B.G."/>
            <person name="Goodwin S.B."/>
            <person name="Spatafora J.W."/>
            <person name="Crous P.W."/>
            <person name="Grigoriev I.V."/>
        </authorList>
    </citation>
    <scope>NUCLEOTIDE SEQUENCE</scope>
    <source>
        <strain evidence="4">CBS 342.82</strain>
    </source>
</reference>
<feature type="region of interest" description="Disordered" evidence="1">
    <location>
        <begin position="1"/>
        <end position="65"/>
    </location>
</feature>
<sequence>MGNVRPFSMGIRGRARDRFPPSLSPSVRQWKVPSGNDQRPGRERERDSRQQLRTHTRPHTRPHTYTAHAINHQFPQRRAHSFLAGRAGLNFLRRASVIIIITTIVIMLQYSLYESCCCYSDHTLYSYNNNDCNKVTSNHNTEKSRRDGNEPSFLSPLHRGTRRAWIVMSRCTGLR</sequence>
<evidence type="ECO:0000256" key="1">
    <source>
        <dbReference type="SAM" id="MobiDB-lite"/>
    </source>
</evidence>
<proteinExistence type="predicted"/>
<reference evidence="4" key="2">
    <citation type="submission" date="2020-04" db="EMBL/GenBank/DDBJ databases">
        <authorList>
            <consortium name="NCBI Genome Project"/>
        </authorList>
    </citation>
    <scope>NUCLEOTIDE SEQUENCE</scope>
    <source>
        <strain evidence="4">CBS 342.82</strain>
    </source>
</reference>
<feature type="compositionally biased region" description="Basic residues" evidence="1">
    <location>
        <begin position="52"/>
        <end position="62"/>
    </location>
</feature>
<protein>
    <submittedName>
        <fullName evidence="4">Uncharacterized protein</fullName>
    </submittedName>
</protein>
<keyword evidence="2" id="KW-0472">Membrane</keyword>
<feature type="transmembrane region" description="Helical" evidence="2">
    <location>
        <begin position="95"/>
        <end position="113"/>
    </location>
</feature>
<evidence type="ECO:0000313" key="3">
    <source>
        <dbReference type="Proteomes" id="UP000504637"/>
    </source>
</evidence>
<dbReference type="GeneID" id="54357877"/>
<organism evidence="4">
    <name type="scientific">Dissoconium aciculare CBS 342.82</name>
    <dbReference type="NCBI Taxonomy" id="1314786"/>
    <lineage>
        <taxon>Eukaryota</taxon>
        <taxon>Fungi</taxon>
        <taxon>Dikarya</taxon>
        <taxon>Ascomycota</taxon>
        <taxon>Pezizomycotina</taxon>
        <taxon>Dothideomycetes</taxon>
        <taxon>Dothideomycetidae</taxon>
        <taxon>Mycosphaerellales</taxon>
        <taxon>Dissoconiaceae</taxon>
        <taxon>Dissoconium</taxon>
    </lineage>
</organism>
<accession>A0A6J3M2F7</accession>
<keyword evidence="2" id="KW-1133">Transmembrane helix</keyword>
<name>A0A6J3M2F7_9PEZI</name>
<feature type="compositionally biased region" description="Basic and acidic residues" evidence="1">
    <location>
        <begin position="39"/>
        <end position="50"/>
    </location>
</feature>
<reference evidence="4" key="3">
    <citation type="submission" date="2025-08" db="UniProtKB">
        <authorList>
            <consortium name="RefSeq"/>
        </authorList>
    </citation>
    <scope>IDENTIFICATION</scope>
    <source>
        <strain evidence="4">CBS 342.82</strain>
    </source>
</reference>
<evidence type="ECO:0000313" key="4">
    <source>
        <dbReference type="RefSeq" id="XP_033458138.1"/>
    </source>
</evidence>